<dbReference type="InterPro" id="IPR008092">
    <property type="entry name" value="Ribosomal_mS29_met"/>
</dbReference>
<dbReference type="GO" id="GO:0006915">
    <property type="term" value="P:apoptotic process"/>
    <property type="evidence" value="ECO:0007669"/>
    <property type="project" value="InterPro"/>
</dbReference>
<protein>
    <recommendedName>
        <fullName evidence="7">Small ribosomal subunit protein mS29</fullName>
    </recommendedName>
</protein>
<dbReference type="PRINTS" id="PR01716">
    <property type="entry name" value="DEATHASSOCP3"/>
</dbReference>
<dbReference type="GO" id="GO:0003735">
    <property type="term" value="F:structural constituent of ribosome"/>
    <property type="evidence" value="ECO:0007669"/>
    <property type="project" value="TreeGrafter"/>
</dbReference>
<dbReference type="Proteomes" id="UP000230750">
    <property type="component" value="Unassembled WGS sequence"/>
</dbReference>
<evidence type="ECO:0000256" key="7">
    <source>
        <dbReference type="ARBA" id="ARBA00035140"/>
    </source>
</evidence>
<evidence type="ECO:0000256" key="1">
    <source>
        <dbReference type="ARBA" id="ARBA00004173"/>
    </source>
</evidence>
<evidence type="ECO:0000256" key="6">
    <source>
        <dbReference type="ARBA" id="ARBA00023274"/>
    </source>
</evidence>
<gene>
    <name evidence="8" type="ORF">BSL78_11213</name>
</gene>
<name>A0A2G8KV73_STIJA</name>
<keyword evidence="9" id="KW-1185">Reference proteome</keyword>
<dbReference type="GO" id="GO:0005763">
    <property type="term" value="C:mitochondrial small ribosomal subunit"/>
    <property type="evidence" value="ECO:0007669"/>
    <property type="project" value="TreeGrafter"/>
</dbReference>
<dbReference type="STRING" id="307972.A0A2G8KV73"/>
<dbReference type="EMBL" id="MRZV01000351">
    <property type="protein sequence ID" value="PIK51914.1"/>
    <property type="molecule type" value="Genomic_DNA"/>
</dbReference>
<comment type="caution">
    <text evidence="8">The sequence shown here is derived from an EMBL/GenBank/DDBJ whole genome shotgun (WGS) entry which is preliminary data.</text>
</comment>
<dbReference type="InterPro" id="IPR019368">
    <property type="entry name" value="Ribosomal_mS29"/>
</dbReference>
<comment type="similarity">
    <text evidence="2">Belongs to the mitochondrion-specific ribosomal protein mS29 family.</text>
</comment>
<evidence type="ECO:0000256" key="3">
    <source>
        <dbReference type="ARBA" id="ARBA00022946"/>
    </source>
</evidence>
<keyword evidence="4 8" id="KW-0689">Ribosomal protein</keyword>
<evidence type="ECO:0000313" key="9">
    <source>
        <dbReference type="Proteomes" id="UP000230750"/>
    </source>
</evidence>
<evidence type="ECO:0000256" key="2">
    <source>
        <dbReference type="ARBA" id="ARBA00009863"/>
    </source>
</evidence>
<comment type="subcellular location">
    <subcellularLocation>
        <location evidence="1">Mitochondrion</location>
    </subcellularLocation>
</comment>
<dbReference type="AlphaFoldDB" id="A0A2G8KV73"/>
<dbReference type="PANTHER" id="PTHR12810:SF0">
    <property type="entry name" value="SMALL RIBOSOMAL SUBUNIT PROTEIN MS29"/>
    <property type="match status" value="1"/>
</dbReference>
<organism evidence="8 9">
    <name type="scientific">Stichopus japonicus</name>
    <name type="common">Sea cucumber</name>
    <dbReference type="NCBI Taxonomy" id="307972"/>
    <lineage>
        <taxon>Eukaryota</taxon>
        <taxon>Metazoa</taxon>
        <taxon>Echinodermata</taxon>
        <taxon>Eleutherozoa</taxon>
        <taxon>Echinozoa</taxon>
        <taxon>Holothuroidea</taxon>
        <taxon>Aspidochirotacea</taxon>
        <taxon>Aspidochirotida</taxon>
        <taxon>Stichopodidae</taxon>
        <taxon>Apostichopus</taxon>
    </lineage>
</organism>
<evidence type="ECO:0000256" key="4">
    <source>
        <dbReference type="ARBA" id="ARBA00022980"/>
    </source>
</evidence>
<keyword evidence="5" id="KW-0496">Mitochondrion</keyword>
<evidence type="ECO:0000313" key="8">
    <source>
        <dbReference type="EMBL" id="PIK51914.1"/>
    </source>
</evidence>
<evidence type="ECO:0000256" key="5">
    <source>
        <dbReference type="ARBA" id="ARBA00023128"/>
    </source>
</evidence>
<keyword evidence="6" id="KW-0687">Ribonucleoprotein</keyword>
<accession>A0A2G8KV73</accession>
<dbReference type="Pfam" id="PF10236">
    <property type="entry name" value="DAP3"/>
    <property type="match status" value="1"/>
</dbReference>
<proteinExistence type="inferred from homology"/>
<dbReference type="PANTHER" id="PTHR12810">
    <property type="entry name" value="MITOCHONDRIAL 28S RIBOSOMAL PROTEIN S29"/>
    <property type="match status" value="1"/>
</dbReference>
<reference evidence="8 9" key="1">
    <citation type="journal article" date="2017" name="PLoS Biol.">
        <title>The sea cucumber genome provides insights into morphological evolution and visceral regeneration.</title>
        <authorList>
            <person name="Zhang X."/>
            <person name="Sun L."/>
            <person name="Yuan J."/>
            <person name="Sun Y."/>
            <person name="Gao Y."/>
            <person name="Zhang L."/>
            <person name="Li S."/>
            <person name="Dai H."/>
            <person name="Hamel J.F."/>
            <person name="Liu C."/>
            <person name="Yu Y."/>
            <person name="Liu S."/>
            <person name="Lin W."/>
            <person name="Guo K."/>
            <person name="Jin S."/>
            <person name="Xu P."/>
            <person name="Storey K.B."/>
            <person name="Huan P."/>
            <person name="Zhang T."/>
            <person name="Zhou Y."/>
            <person name="Zhang J."/>
            <person name="Lin C."/>
            <person name="Li X."/>
            <person name="Xing L."/>
            <person name="Huo D."/>
            <person name="Sun M."/>
            <person name="Wang L."/>
            <person name="Mercier A."/>
            <person name="Li F."/>
            <person name="Yang H."/>
            <person name="Xiang J."/>
        </authorList>
    </citation>
    <scope>NUCLEOTIDE SEQUENCE [LARGE SCALE GENOMIC DNA]</scope>
    <source>
        <strain evidence="8">Shaxun</strain>
        <tissue evidence="8">Muscle</tissue>
    </source>
</reference>
<dbReference type="OrthoDB" id="274828at2759"/>
<keyword evidence="3" id="KW-0809">Transit peptide</keyword>
<sequence>MAAPLMKQVPSVCRGAGHIHLLHSCKVNNLINVISGNLFSGGMFSCSRLARIIALQGRTVHLHAANRFPLADDLTVTKDHRSEYFRTSETNPLNHTLQHEGLFYTIPQDEVKRVFPVGYSTRWERLIKPFNEAAVMVRRPAVEIIHLIKHTNFDHLALKYVVFGRKGSGKTMTLNHVIHYCHNAGWLIAHVHSANNLNLKNKYDFIDSSSHEGMYDQPITSTDWLKQFKLRNEAFLKQLKTSERYVWNKREATDKDEPLIAVLEQGITRPKNATDVVGVILRELRLQSFNKEFKMLFAIKAMNGLFAHETAFRKTGGYIIPVEELTLHMHFKKFLEGNWINSFVISSQTRNNPILPPRQEGYREKVVGDVTSCGQTYCDGLCYSHAVSTVTSLRCGNIFSLIPL</sequence>